<dbReference type="PANTHER" id="PTHR42736:SF1">
    <property type="entry name" value="PROTEIN-GLUTAMINE GAMMA-GLUTAMYLTRANSFERASE"/>
    <property type="match status" value="1"/>
</dbReference>
<organism evidence="3 4">
    <name type="scientific">Corallincola luteus</name>
    <dbReference type="NCBI Taxonomy" id="1775177"/>
    <lineage>
        <taxon>Bacteria</taxon>
        <taxon>Pseudomonadati</taxon>
        <taxon>Pseudomonadota</taxon>
        <taxon>Gammaproteobacteria</taxon>
        <taxon>Alteromonadales</taxon>
        <taxon>Psychromonadaceae</taxon>
        <taxon>Corallincola</taxon>
    </lineage>
</organism>
<dbReference type="InterPro" id="IPR052901">
    <property type="entry name" value="Bact_TGase-like"/>
</dbReference>
<dbReference type="Gene3D" id="3.10.620.30">
    <property type="match status" value="1"/>
</dbReference>
<dbReference type="Pfam" id="PF01841">
    <property type="entry name" value="Transglut_core"/>
    <property type="match status" value="1"/>
</dbReference>
<feature type="transmembrane region" description="Helical" evidence="1">
    <location>
        <begin position="50"/>
        <end position="69"/>
    </location>
</feature>
<keyword evidence="1" id="KW-0812">Transmembrane</keyword>
<name>A0ABY2AQM5_9GAMM</name>
<gene>
    <name evidence="3" type="ORF">EZV61_05895</name>
</gene>
<dbReference type="Pfam" id="PF11992">
    <property type="entry name" value="TgpA_N"/>
    <property type="match status" value="1"/>
</dbReference>
<dbReference type="Proteomes" id="UP000292554">
    <property type="component" value="Unassembled WGS sequence"/>
</dbReference>
<evidence type="ECO:0000313" key="4">
    <source>
        <dbReference type="Proteomes" id="UP000292554"/>
    </source>
</evidence>
<evidence type="ECO:0000259" key="2">
    <source>
        <dbReference type="SMART" id="SM00460"/>
    </source>
</evidence>
<sequence>MPQGACAFWHRRRSMTAVVPSQVDSRRLFFCLMLVHWAVFLPIYDQIYPLFYFISLFAIGWRAGSLWLGWRLPSKFVVTILSLGGAVALVLLARQLGLLATMINLLLFAYALKFIELKGLRDLYTLVLIGIFLVGVSFIFQQGMGMAAYLLVVTLLSFYCMHLCQLPVVLQGYSYSAIFRQLLAALPLALILFLILPRLGPLWKMPDAKKSVTGLSEEVSPGDIAELGRSSKLAFRVTFDRGAGVRRDQFYWRAMVHEQFTGRSWRLDPTVKTWRQDVLRGAARPEFYPAKGSSVYYTIIAEPTFRNWLYGLDNPRSEDRSVLNAPGNILYARRIVSKTKQYAAASVINGQQSELLTDERRQRNLDLPTRGNPEARLWAEELAASYDTAEEISDVILQRFRQQAYFYTLRPPLLGDDPIDQFLFSTQAGFCEHYASAYAFVMRAAGVPARVVTGYLGGEYNPGADYYSIYQFDAHAWVEIWIDGEGWRRVDPTAAVAPERVLGSLEDALATPDEFVSGDPFSLVRYRNIGWITEMRHLMALVDYRWTVWVLNYSNEQQLSLLRHLFGQLSHWKMVFIGLGSLLAGAGLLFVFGKINWQRPRSPMQRFCRKVQRRLLAKGIAKDDGESFASYLARAADLLQQDEYRQIAAHYRALRYQAIDESNQLSHWQSMKKIWRKL</sequence>
<keyword evidence="4" id="KW-1185">Reference proteome</keyword>
<feature type="transmembrane region" description="Helical" evidence="1">
    <location>
        <begin position="182"/>
        <end position="203"/>
    </location>
</feature>
<feature type="transmembrane region" description="Helical" evidence="1">
    <location>
        <begin position="572"/>
        <end position="592"/>
    </location>
</feature>
<keyword evidence="1" id="KW-1133">Transmembrane helix</keyword>
<keyword evidence="1" id="KW-0472">Membrane</keyword>
<dbReference type="SMART" id="SM00460">
    <property type="entry name" value="TGc"/>
    <property type="match status" value="1"/>
</dbReference>
<accession>A0ABY2AQM5</accession>
<evidence type="ECO:0000256" key="1">
    <source>
        <dbReference type="SAM" id="Phobius"/>
    </source>
</evidence>
<evidence type="ECO:0000313" key="3">
    <source>
        <dbReference type="EMBL" id="TCI05470.1"/>
    </source>
</evidence>
<feature type="transmembrane region" description="Helical" evidence="1">
    <location>
        <begin position="123"/>
        <end position="140"/>
    </location>
</feature>
<protein>
    <submittedName>
        <fullName evidence="3">DUF3488 domain-containing protein</fullName>
    </submittedName>
</protein>
<feature type="transmembrane region" description="Helical" evidence="1">
    <location>
        <begin position="76"/>
        <end position="93"/>
    </location>
</feature>
<proteinExistence type="predicted"/>
<feature type="transmembrane region" description="Helical" evidence="1">
    <location>
        <begin position="146"/>
        <end position="170"/>
    </location>
</feature>
<dbReference type="SUPFAM" id="SSF54001">
    <property type="entry name" value="Cysteine proteinases"/>
    <property type="match status" value="1"/>
</dbReference>
<dbReference type="InterPro" id="IPR021878">
    <property type="entry name" value="TgpA_N"/>
</dbReference>
<reference evidence="3 4" key="1">
    <citation type="submission" date="2019-02" db="EMBL/GenBank/DDBJ databases">
        <title>Corallincola luteus sp. nov., a marine bacterium isolated from surface sediment of Bohai Sea in China.</title>
        <authorList>
            <person name="Ren Q."/>
        </authorList>
    </citation>
    <scope>NUCLEOTIDE SEQUENCE [LARGE SCALE GENOMIC DNA]</scope>
    <source>
        <strain evidence="3 4">DASS28</strain>
    </source>
</reference>
<dbReference type="PANTHER" id="PTHR42736">
    <property type="entry name" value="PROTEIN-GLUTAMINE GAMMA-GLUTAMYLTRANSFERASE"/>
    <property type="match status" value="1"/>
</dbReference>
<feature type="transmembrane region" description="Helical" evidence="1">
    <location>
        <begin position="99"/>
        <end position="116"/>
    </location>
</feature>
<feature type="domain" description="Transglutaminase-like" evidence="2">
    <location>
        <begin position="423"/>
        <end position="494"/>
    </location>
</feature>
<dbReference type="EMBL" id="SJXE01000001">
    <property type="protein sequence ID" value="TCI05470.1"/>
    <property type="molecule type" value="Genomic_DNA"/>
</dbReference>
<dbReference type="InterPro" id="IPR002931">
    <property type="entry name" value="Transglutaminase-like"/>
</dbReference>
<comment type="caution">
    <text evidence="3">The sequence shown here is derived from an EMBL/GenBank/DDBJ whole genome shotgun (WGS) entry which is preliminary data.</text>
</comment>
<dbReference type="InterPro" id="IPR038765">
    <property type="entry name" value="Papain-like_cys_pep_sf"/>
</dbReference>